<comment type="miscellaneous">
    <text evidence="3">A lyase-type mechanism (elimination/hydration) is suggested for the cleavage of the lactyl ether bond of MurNAc 6-phosphate, with the formation of an alpha,beta-unsaturated aldehyde intermediate with (E)-stereochemistry, followed by the syn addition of water to give product.</text>
</comment>
<organism evidence="5 6">
    <name type="scientific">Mycetocola zhadangensis</name>
    <dbReference type="NCBI Taxonomy" id="1164595"/>
    <lineage>
        <taxon>Bacteria</taxon>
        <taxon>Bacillati</taxon>
        <taxon>Actinomycetota</taxon>
        <taxon>Actinomycetes</taxon>
        <taxon>Micrococcales</taxon>
        <taxon>Microbacteriaceae</taxon>
        <taxon>Mycetocola</taxon>
    </lineage>
</organism>
<dbReference type="GO" id="GO:0046348">
    <property type="term" value="P:amino sugar catabolic process"/>
    <property type="evidence" value="ECO:0007669"/>
    <property type="project" value="InterPro"/>
</dbReference>
<evidence type="ECO:0000313" key="5">
    <source>
        <dbReference type="EMBL" id="RLQ84644.1"/>
    </source>
</evidence>
<protein>
    <recommendedName>
        <fullName evidence="3">N-acetylmuramic acid 6-phosphate etherase</fullName>
        <shortName evidence="3">MurNAc-6-P etherase</shortName>
        <ecNumber evidence="3">4.2.1.126</ecNumber>
    </recommendedName>
    <alternativeName>
        <fullName evidence="3">N-acetylmuramic acid 6-phosphate hydrolase</fullName>
    </alternativeName>
    <alternativeName>
        <fullName evidence="3">N-acetylmuramic acid 6-phosphate lyase</fullName>
    </alternativeName>
</protein>
<keyword evidence="2 3" id="KW-0119">Carbohydrate metabolism</keyword>
<evidence type="ECO:0000256" key="2">
    <source>
        <dbReference type="ARBA" id="ARBA00023277"/>
    </source>
</evidence>
<dbReference type="GO" id="GO:0009254">
    <property type="term" value="P:peptidoglycan turnover"/>
    <property type="evidence" value="ECO:0007669"/>
    <property type="project" value="TreeGrafter"/>
</dbReference>
<dbReference type="FunFam" id="3.40.50.10490:FF:000014">
    <property type="entry name" value="N-acetylmuramic acid 6-phosphate etherase"/>
    <property type="match status" value="1"/>
</dbReference>
<keyword evidence="1 3" id="KW-0456">Lyase</keyword>
<dbReference type="PROSITE" id="PS51464">
    <property type="entry name" value="SIS"/>
    <property type="match status" value="1"/>
</dbReference>
<dbReference type="NCBIfam" id="TIGR00274">
    <property type="entry name" value="N-acetylmuramic acid 6-phosphate etherase"/>
    <property type="match status" value="1"/>
</dbReference>
<evidence type="ECO:0000313" key="6">
    <source>
        <dbReference type="Proteomes" id="UP000282460"/>
    </source>
</evidence>
<dbReference type="GO" id="GO:0097173">
    <property type="term" value="P:N-acetylmuramic acid catabolic process"/>
    <property type="evidence" value="ECO:0007669"/>
    <property type="project" value="UniProtKB-UniPathway"/>
</dbReference>
<dbReference type="InterPro" id="IPR005488">
    <property type="entry name" value="Etherase_MurQ"/>
</dbReference>
<dbReference type="HAMAP" id="MF_00068">
    <property type="entry name" value="MurQ"/>
    <property type="match status" value="1"/>
</dbReference>
<sequence length="319" mass="32438">MSAPAGETDGAPDARGDLRNELSQLSTEVVAEDLRDLDLRSTAEMAAAMNAQDRTVADAVAALTPAIAAAVDAIVERMTAGGRLIYIGAGTSGRLGVLDASEVPPTFGTDPSLVIGIMAGGPTAITSAVEGAEDDADAGANDLRAVHLQPTDVVVGLSASGRTPYVAGALAYAASVDALTVAVACNSNSRIGALAKHPLEVVVGGEFVAGSTRLKAGTAQKLILNMISTLTMVRLGKTFGNVMVDLKVTNEKLRARAERTIMSVTDASSERAATALVAADNSVKEAILAIRGSLTPDQARQLLADHHGFLRAALGAASA</sequence>
<dbReference type="GO" id="GO:0097367">
    <property type="term" value="F:carbohydrate derivative binding"/>
    <property type="evidence" value="ECO:0007669"/>
    <property type="project" value="InterPro"/>
</dbReference>
<dbReference type="CDD" id="cd05007">
    <property type="entry name" value="SIS_Etherase"/>
    <property type="match status" value="1"/>
</dbReference>
<dbReference type="Proteomes" id="UP000282460">
    <property type="component" value="Unassembled WGS sequence"/>
</dbReference>
<comment type="similarity">
    <text evidence="3">Belongs to the GCKR-like family. MurNAc-6-P etherase subfamily.</text>
</comment>
<dbReference type="InterPro" id="IPR040190">
    <property type="entry name" value="MURQ/GCKR"/>
</dbReference>
<evidence type="ECO:0000256" key="3">
    <source>
        <dbReference type="HAMAP-Rule" id="MF_00068"/>
    </source>
</evidence>
<dbReference type="PANTHER" id="PTHR10088:SF4">
    <property type="entry name" value="GLUCOKINASE REGULATORY PROTEIN"/>
    <property type="match status" value="1"/>
</dbReference>
<dbReference type="GO" id="GO:0016803">
    <property type="term" value="F:ether hydrolase activity"/>
    <property type="evidence" value="ECO:0007669"/>
    <property type="project" value="TreeGrafter"/>
</dbReference>
<feature type="active site" description="Proton donor" evidence="3">
    <location>
        <position position="102"/>
    </location>
</feature>
<dbReference type="InterPro" id="IPR001347">
    <property type="entry name" value="SIS_dom"/>
</dbReference>
<dbReference type="SUPFAM" id="SSF53697">
    <property type="entry name" value="SIS domain"/>
    <property type="match status" value="1"/>
</dbReference>
<reference evidence="5 6" key="1">
    <citation type="submission" date="2018-10" db="EMBL/GenBank/DDBJ databases">
        <authorList>
            <person name="Li J."/>
        </authorList>
    </citation>
    <scope>NUCLEOTIDE SEQUENCE [LARGE SCALE GENOMIC DNA]</scope>
    <source>
        <strain evidence="5 6">ZD1-4</strain>
    </source>
</reference>
<evidence type="ECO:0000256" key="1">
    <source>
        <dbReference type="ARBA" id="ARBA00023239"/>
    </source>
</evidence>
<dbReference type="NCBIfam" id="NF009222">
    <property type="entry name" value="PRK12570.1"/>
    <property type="match status" value="1"/>
</dbReference>
<comment type="pathway">
    <text evidence="3">Amino-sugar metabolism; N-acetylmuramate degradation.</text>
</comment>
<dbReference type="InterPro" id="IPR046348">
    <property type="entry name" value="SIS_dom_sf"/>
</dbReference>
<feature type="active site" evidence="3">
    <location>
        <position position="133"/>
    </location>
</feature>
<proteinExistence type="inferred from homology"/>
<dbReference type="NCBIfam" id="NF003915">
    <property type="entry name" value="PRK05441.1"/>
    <property type="match status" value="1"/>
</dbReference>
<comment type="caution">
    <text evidence="5">The sequence shown here is derived from an EMBL/GenBank/DDBJ whole genome shotgun (WGS) entry which is preliminary data.</text>
</comment>
<dbReference type="UniPathway" id="UPA00342"/>
<comment type="catalytic activity">
    <reaction evidence="3">
        <text>N-acetyl-D-muramate 6-phosphate + H2O = N-acetyl-D-glucosamine 6-phosphate + (R)-lactate</text>
        <dbReference type="Rhea" id="RHEA:26410"/>
        <dbReference type="ChEBI" id="CHEBI:15377"/>
        <dbReference type="ChEBI" id="CHEBI:16004"/>
        <dbReference type="ChEBI" id="CHEBI:57513"/>
        <dbReference type="ChEBI" id="CHEBI:58722"/>
        <dbReference type="EC" id="4.2.1.126"/>
    </reaction>
</comment>
<dbReference type="GO" id="GO:0016835">
    <property type="term" value="F:carbon-oxygen lyase activity"/>
    <property type="evidence" value="ECO:0007669"/>
    <property type="project" value="UniProtKB-UniRule"/>
</dbReference>
<dbReference type="PANTHER" id="PTHR10088">
    <property type="entry name" value="GLUCOKINASE REGULATORY PROTEIN"/>
    <property type="match status" value="1"/>
</dbReference>
<gene>
    <name evidence="3 5" type="primary">murQ</name>
    <name evidence="5" type="ORF">D9V28_07815</name>
</gene>
<comment type="function">
    <text evidence="3">Specifically catalyzes the cleavage of the D-lactyl ether substituent of MurNAc 6-phosphate, producing GlcNAc 6-phosphate and D-lactate.</text>
</comment>
<comment type="subunit">
    <text evidence="3">Homodimer.</text>
</comment>
<dbReference type="AlphaFoldDB" id="A0A3L7J2G2"/>
<dbReference type="Pfam" id="PF22645">
    <property type="entry name" value="GKRP_SIS_N"/>
    <property type="match status" value="1"/>
</dbReference>
<dbReference type="Gene3D" id="3.40.50.10490">
    <property type="entry name" value="Glucose-6-phosphate isomerase like protein, domain 1"/>
    <property type="match status" value="1"/>
</dbReference>
<dbReference type="OrthoDB" id="9813395at2"/>
<name>A0A3L7J2G2_9MICO</name>
<dbReference type="EC" id="4.2.1.126" evidence="3"/>
<dbReference type="Gene3D" id="1.10.8.1080">
    <property type="match status" value="1"/>
</dbReference>
<evidence type="ECO:0000259" key="4">
    <source>
        <dbReference type="PROSITE" id="PS51464"/>
    </source>
</evidence>
<keyword evidence="6" id="KW-1185">Reference proteome</keyword>
<feature type="domain" description="SIS" evidence="4">
    <location>
        <begin position="74"/>
        <end position="237"/>
    </location>
</feature>
<accession>A0A3L7J2G2</accession>
<dbReference type="EMBL" id="RCWJ01000002">
    <property type="protein sequence ID" value="RLQ84644.1"/>
    <property type="molecule type" value="Genomic_DNA"/>
</dbReference>